<dbReference type="InterPro" id="IPR038765">
    <property type="entry name" value="Papain-like_cys_pep_sf"/>
</dbReference>
<evidence type="ECO:0000256" key="5">
    <source>
        <dbReference type="SAM" id="MobiDB-lite"/>
    </source>
</evidence>
<reference evidence="8" key="1">
    <citation type="journal article" date="2019" name="Int. J. Syst. Evol. Microbiol.">
        <title>The Global Catalogue of Microorganisms (GCM) 10K type strain sequencing project: providing services to taxonomists for standard genome sequencing and annotation.</title>
        <authorList>
            <consortium name="The Broad Institute Genomics Platform"/>
            <consortium name="The Broad Institute Genome Sequencing Center for Infectious Disease"/>
            <person name="Wu L."/>
            <person name="Ma J."/>
        </authorList>
    </citation>
    <scope>NUCLEOTIDE SEQUENCE [LARGE SCALE GENOMIC DNA]</scope>
    <source>
        <strain evidence="8">JCM 18127</strain>
    </source>
</reference>
<feature type="compositionally biased region" description="Pro residues" evidence="5">
    <location>
        <begin position="294"/>
        <end position="309"/>
    </location>
</feature>
<sequence>MRLPLRPVPHARPHLRPHLRPRLATAALASLALVAGLSTSGAHLALADETVPSREQVRAADEAAEGAALDAAAVEQALAAATGRAEAAAVAAQQAAEAYNGARWRLQEARRAARSAEALEQEALAREQAATDAYGDQVVDSYESVPELSGLTALLGSEDVGTVLERSDVLRNAGEAMDSRHDTYLAASEAAGTASEQADAARDDADAAAADARGARDDAQAAQAAAASEAQSVAAEKQRLLSELARLQGVSVRLAEQRQAGLELRAQEAAAAEARAEQEAAEQEAAEEAAAQQPAPPAEPPAPAPSDPAPEPDPEPDPEPEPDPAPAPEPAPDPAPAPSGGASSAIEFARAQIGEPYRWAAAGPDAWDCSGLTMGAWERGGTSLPHYSVAQYEQSTPISAGDLRPGDLVFWGSSSSASSIYHVAIYSGDGMIIHAPRTGRDVEEVSMYYWIAPTHYARP</sequence>
<dbReference type="PANTHER" id="PTHR47359:SF3">
    <property type="entry name" value="NLP_P60 DOMAIN-CONTAINING PROTEIN-RELATED"/>
    <property type="match status" value="1"/>
</dbReference>
<comment type="similarity">
    <text evidence="1">Belongs to the peptidase C40 family.</text>
</comment>
<feature type="compositionally biased region" description="Pro residues" evidence="5">
    <location>
        <begin position="323"/>
        <end position="337"/>
    </location>
</feature>
<dbReference type="SUPFAM" id="SSF54001">
    <property type="entry name" value="Cysteine proteinases"/>
    <property type="match status" value="1"/>
</dbReference>
<protein>
    <recommendedName>
        <fullName evidence="6">NlpC/P60 domain-containing protein</fullName>
    </recommendedName>
</protein>
<feature type="domain" description="NlpC/P60" evidence="6">
    <location>
        <begin position="339"/>
        <end position="459"/>
    </location>
</feature>
<evidence type="ECO:0000313" key="7">
    <source>
        <dbReference type="EMBL" id="GAA4684629.1"/>
    </source>
</evidence>
<dbReference type="PROSITE" id="PS51935">
    <property type="entry name" value="NLPC_P60"/>
    <property type="match status" value="1"/>
</dbReference>
<comment type="caution">
    <text evidence="7">The sequence shown here is derived from an EMBL/GenBank/DDBJ whole genome shotgun (WGS) entry which is preliminary data.</text>
</comment>
<evidence type="ECO:0000313" key="8">
    <source>
        <dbReference type="Proteomes" id="UP001500621"/>
    </source>
</evidence>
<proteinExistence type="inferred from homology"/>
<evidence type="ECO:0000259" key="6">
    <source>
        <dbReference type="PROSITE" id="PS51935"/>
    </source>
</evidence>
<dbReference type="Gene3D" id="3.90.1720.10">
    <property type="entry name" value="endopeptidase domain like (from Nostoc punctiforme)"/>
    <property type="match status" value="1"/>
</dbReference>
<dbReference type="Proteomes" id="UP001500621">
    <property type="component" value="Unassembled WGS sequence"/>
</dbReference>
<feature type="compositionally biased region" description="Acidic residues" evidence="5">
    <location>
        <begin position="310"/>
        <end position="322"/>
    </location>
</feature>
<evidence type="ECO:0000256" key="2">
    <source>
        <dbReference type="ARBA" id="ARBA00022670"/>
    </source>
</evidence>
<keyword evidence="3" id="KW-0378">Hydrolase</keyword>
<keyword evidence="4" id="KW-0788">Thiol protease</keyword>
<evidence type="ECO:0000256" key="1">
    <source>
        <dbReference type="ARBA" id="ARBA00007074"/>
    </source>
</evidence>
<gene>
    <name evidence="7" type="ORF">GCM10023226_22570</name>
</gene>
<evidence type="ECO:0000256" key="4">
    <source>
        <dbReference type="ARBA" id="ARBA00022807"/>
    </source>
</evidence>
<name>A0ABP8W9E9_9ACTN</name>
<evidence type="ECO:0000256" key="3">
    <source>
        <dbReference type="ARBA" id="ARBA00022801"/>
    </source>
</evidence>
<dbReference type="EMBL" id="BAABIM010000002">
    <property type="protein sequence ID" value="GAA4684629.1"/>
    <property type="molecule type" value="Genomic_DNA"/>
</dbReference>
<dbReference type="InterPro" id="IPR051794">
    <property type="entry name" value="PG_Endopeptidase_C40"/>
</dbReference>
<organism evidence="7 8">
    <name type="scientific">Nocardioides nanhaiensis</name>
    <dbReference type="NCBI Taxonomy" id="1476871"/>
    <lineage>
        <taxon>Bacteria</taxon>
        <taxon>Bacillati</taxon>
        <taxon>Actinomycetota</taxon>
        <taxon>Actinomycetes</taxon>
        <taxon>Propionibacteriales</taxon>
        <taxon>Nocardioidaceae</taxon>
        <taxon>Nocardioides</taxon>
    </lineage>
</organism>
<keyword evidence="2" id="KW-0645">Protease</keyword>
<feature type="region of interest" description="Disordered" evidence="5">
    <location>
        <begin position="273"/>
        <end position="343"/>
    </location>
</feature>
<feature type="region of interest" description="Disordered" evidence="5">
    <location>
        <begin position="189"/>
        <end position="216"/>
    </location>
</feature>
<dbReference type="Pfam" id="PF00877">
    <property type="entry name" value="NLPC_P60"/>
    <property type="match status" value="1"/>
</dbReference>
<dbReference type="RefSeq" id="WP_345265790.1">
    <property type="nucleotide sequence ID" value="NZ_BAABIM010000002.1"/>
</dbReference>
<keyword evidence="8" id="KW-1185">Reference proteome</keyword>
<dbReference type="PANTHER" id="PTHR47359">
    <property type="entry name" value="PEPTIDOGLYCAN DL-ENDOPEPTIDASE CWLO"/>
    <property type="match status" value="1"/>
</dbReference>
<accession>A0ABP8W9E9</accession>
<dbReference type="InterPro" id="IPR000064">
    <property type="entry name" value="NLP_P60_dom"/>
</dbReference>